<protein>
    <submittedName>
        <fullName evidence="1">Uncharacterized protein</fullName>
    </submittedName>
</protein>
<proteinExistence type="predicted"/>
<comment type="caution">
    <text evidence="1">The sequence shown here is derived from an EMBL/GenBank/DDBJ whole genome shotgun (WGS) entry which is preliminary data.</text>
</comment>
<reference evidence="1 2" key="1">
    <citation type="submission" date="2018-08" db="EMBL/GenBank/DDBJ databases">
        <title>Genome and evolution of the arbuscular mycorrhizal fungus Diversispora epigaea (formerly Glomus versiforme) and its bacterial endosymbionts.</title>
        <authorList>
            <person name="Sun X."/>
            <person name="Fei Z."/>
            <person name="Harrison M."/>
        </authorList>
    </citation>
    <scope>NUCLEOTIDE SEQUENCE [LARGE SCALE GENOMIC DNA]</scope>
    <source>
        <strain evidence="1 2">IT104</strain>
    </source>
</reference>
<accession>A0A397JVF4</accession>
<name>A0A397JVF4_9GLOM</name>
<organism evidence="1 2">
    <name type="scientific">Diversispora epigaea</name>
    <dbReference type="NCBI Taxonomy" id="1348612"/>
    <lineage>
        <taxon>Eukaryota</taxon>
        <taxon>Fungi</taxon>
        <taxon>Fungi incertae sedis</taxon>
        <taxon>Mucoromycota</taxon>
        <taxon>Glomeromycotina</taxon>
        <taxon>Glomeromycetes</taxon>
        <taxon>Diversisporales</taxon>
        <taxon>Diversisporaceae</taxon>
        <taxon>Diversispora</taxon>
    </lineage>
</organism>
<dbReference type="STRING" id="1348612.A0A397JVF4"/>
<dbReference type="EMBL" id="PQFF01000015">
    <property type="protein sequence ID" value="RHZ89224.1"/>
    <property type="molecule type" value="Genomic_DNA"/>
</dbReference>
<gene>
    <name evidence="1" type="ORF">Glove_17g67</name>
</gene>
<evidence type="ECO:0000313" key="1">
    <source>
        <dbReference type="EMBL" id="RHZ89224.1"/>
    </source>
</evidence>
<keyword evidence="2" id="KW-1185">Reference proteome</keyword>
<dbReference type="AlphaFoldDB" id="A0A397JVF4"/>
<evidence type="ECO:0000313" key="2">
    <source>
        <dbReference type="Proteomes" id="UP000266861"/>
    </source>
</evidence>
<sequence>MLQLMHGSTISSGKTSNKDNRDRTFNIKLLNNELPVLRNLNLRNPEIYKSDKCIFCKKNKSLIYLKNLMKLKWAERCKLFLKWEKNESIVTKDKKGKKYKIEKRLINEEYKRIKGNLVLSTTPPLQHRKKLPLSLTSVQFQFGSSLGFYQQLDDIRYSILVILLERKNLVSSNFQFQSGSSLGFYQRLDDIQYSILVILLERKNLAKFGLISSSSPISARVSSNFQFQSGSSLGFYQRLDDIQYSILVILLERKNLAKSGHCSFNIQFQYDNPRGYCYHVRSSLGFYQRLTIFDARYWLFRLKEKNLVNNKRLVKSFYQRLDDIRYSILVILLERKNLAKSGHCSFNIQFQYDNPRGYCYRVSSNIQFQSSSSLGFYQQLDDIRYLILVIPLERKKSW</sequence>
<dbReference type="Proteomes" id="UP000266861">
    <property type="component" value="Unassembled WGS sequence"/>
</dbReference>